<name>A0A2A5S3U0_9LACT</name>
<sequence>MIKIRQINVMTDDDKAVAQAIQDILIDTYLYVPWTLDQTFSDMCRKDTVYYLASDDQNQVVGFLATTSVMDEIEITNLAVAKAYQCQGVASLLLKQLISHDGTFFLEVRASNQTAKRLYEKYGFDPYFIRQDYYQNPKENAILMKRES</sequence>
<keyword evidence="8" id="KW-1185">Reference proteome</keyword>
<feature type="domain" description="N-acetyltransferase" evidence="6">
    <location>
        <begin position="2"/>
        <end position="148"/>
    </location>
</feature>
<dbReference type="InterPro" id="IPR050680">
    <property type="entry name" value="YpeA/RimI_acetyltransf"/>
</dbReference>
<dbReference type="PANTHER" id="PTHR43420">
    <property type="entry name" value="ACETYLTRANSFERASE"/>
    <property type="match status" value="1"/>
</dbReference>
<dbReference type="PROSITE" id="PS51186">
    <property type="entry name" value="GNAT"/>
    <property type="match status" value="1"/>
</dbReference>
<proteinExistence type="inferred from homology"/>
<dbReference type="GO" id="GO:0008999">
    <property type="term" value="F:protein-N-terminal-alanine acetyltransferase activity"/>
    <property type="evidence" value="ECO:0007669"/>
    <property type="project" value="UniProtKB-EC"/>
</dbReference>
<comment type="catalytic activity">
    <reaction evidence="5">
        <text>N-terminal L-alanyl-[ribosomal protein bS18] + acetyl-CoA = N-terminal N(alpha)-acetyl-L-alanyl-[ribosomal protein bS18] + CoA + H(+)</text>
        <dbReference type="Rhea" id="RHEA:43756"/>
        <dbReference type="Rhea" id="RHEA-COMP:10676"/>
        <dbReference type="Rhea" id="RHEA-COMP:10677"/>
        <dbReference type="ChEBI" id="CHEBI:15378"/>
        <dbReference type="ChEBI" id="CHEBI:57287"/>
        <dbReference type="ChEBI" id="CHEBI:57288"/>
        <dbReference type="ChEBI" id="CHEBI:64718"/>
        <dbReference type="ChEBI" id="CHEBI:83683"/>
        <dbReference type="EC" id="2.3.1.266"/>
    </reaction>
</comment>
<comment type="subcellular location">
    <subcellularLocation>
        <location evidence="5">Cytoplasm</location>
    </subcellularLocation>
</comment>
<evidence type="ECO:0000313" key="7">
    <source>
        <dbReference type="EMBL" id="PCS08144.1"/>
    </source>
</evidence>
<comment type="similarity">
    <text evidence="1 5">Belongs to the acetyltransferase family. RimI subfamily.</text>
</comment>
<evidence type="ECO:0000256" key="3">
    <source>
        <dbReference type="ARBA" id="ARBA00022679"/>
    </source>
</evidence>
<dbReference type="GO" id="GO:0005737">
    <property type="term" value="C:cytoplasm"/>
    <property type="evidence" value="ECO:0007669"/>
    <property type="project" value="UniProtKB-SubCell"/>
</dbReference>
<dbReference type="NCBIfam" id="TIGR01575">
    <property type="entry name" value="rimI"/>
    <property type="match status" value="1"/>
</dbReference>
<dbReference type="PANTHER" id="PTHR43420:SF44">
    <property type="entry name" value="ACETYLTRANSFERASE YPEA"/>
    <property type="match status" value="1"/>
</dbReference>
<evidence type="ECO:0000256" key="5">
    <source>
        <dbReference type="RuleBase" id="RU363094"/>
    </source>
</evidence>
<comment type="function">
    <text evidence="5">Acetylates the N-terminal alanine of ribosomal protein bS18.</text>
</comment>
<protein>
    <recommendedName>
        <fullName evidence="5">[Ribosomal protein bS18]-alanine N-acetyltransferase</fullName>
        <ecNumber evidence="5">2.3.1.266</ecNumber>
    </recommendedName>
</protein>
<gene>
    <name evidence="7" type="ORF">RU86_GL001748</name>
</gene>
<dbReference type="Gene3D" id="3.40.630.30">
    <property type="match status" value="1"/>
</dbReference>
<organism evidence="7 8">
    <name type="scientific">Pseudolactococcus piscium</name>
    <dbReference type="NCBI Taxonomy" id="1364"/>
    <lineage>
        <taxon>Bacteria</taxon>
        <taxon>Bacillati</taxon>
        <taxon>Bacillota</taxon>
        <taxon>Bacilli</taxon>
        <taxon>Lactobacillales</taxon>
        <taxon>Streptococcaceae</taxon>
        <taxon>Pseudolactococcus</taxon>
    </lineage>
</organism>
<evidence type="ECO:0000256" key="4">
    <source>
        <dbReference type="ARBA" id="ARBA00023315"/>
    </source>
</evidence>
<keyword evidence="4" id="KW-0012">Acyltransferase</keyword>
<dbReference type="CDD" id="cd04301">
    <property type="entry name" value="NAT_SF"/>
    <property type="match status" value="1"/>
</dbReference>
<dbReference type="EMBL" id="JXJW01000004">
    <property type="protein sequence ID" value="PCS08144.1"/>
    <property type="molecule type" value="Genomic_DNA"/>
</dbReference>
<evidence type="ECO:0000256" key="2">
    <source>
        <dbReference type="ARBA" id="ARBA00022490"/>
    </source>
</evidence>
<dbReference type="InterPro" id="IPR016181">
    <property type="entry name" value="Acyl_CoA_acyltransferase"/>
</dbReference>
<dbReference type="InterPro" id="IPR000182">
    <property type="entry name" value="GNAT_dom"/>
</dbReference>
<dbReference type="Proteomes" id="UP000218282">
    <property type="component" value="Unassembled WGS sequence"/>
</dbReference>
<dbReference type="RefSeq" id="WP_245810461.1">
    <property type="nucleotide sequence ID" value="NZ_JXJW01000004.1"/>
</dbReference>
<evidence type="ECO:0000259" key="6">
    <source>
        <dbReference type="PROSITE" id="PS51186"/>
    </source>
</evidence>
<dbReference type="SUPFAM" id="SSF55729">
    <property type="entry name" value="Acyl-CoA N-acyltransferases (Nat)"/>
    <property type="match status" value="1"/>
</dbReference>
<keyword evidence="3 7" id="KW-0808">Transferase</keyword>
<evidence type="ECO:0000313" key="8">
    <source>
        <dbReference type="Proteomes" id="UP000218282"/>
    </source>
</evidence>
<reference evidence="7 8" key="1">
    <citation type="submission" date="2014-12" db="EMBL/GenBank/DDBJ databases">
        <title>Draft genome sequences of 10 type strains of Lactococcus.</title>
        <authorList>
            <person name="Sun Z."/>
            <person name="Zhong Z."/>
            <person name="Liu W."/>
            <person name="Zhang W."/>
            <person name="Zhang H."/>
        </authorList>
    </citation>
    <scope>NUCLEOTIDE SEQUENCE [LARGE SCALE GENOMIC DNA]</scope>
    <source>
        <strain evidence="7 8">DSM 6634</strain>
    </source>
</reference>
<evidence type="ECO:0000256" key="1">
    <source>
        <dbReference type="ARBA" id="ARBA00005395"/>
    </source>
</evidence>
<dbReference type="AlphaFoldDB" id="A0A2A5S3U0"/>
<dbReference type="Pfam" id="PF00583">
    <property type="entry name" value="Acetyltransf_1"/>
    <property type="match status" value="1"/>
</dbReference>
<keyword evidence="2 5" id="KW-0963">Cytoplasm</keyword>
<comment type="caution">
    <text evidence="7">The sequence shown here is derived from an EMBL/GenBank/DDBJ whole genome shotgun (WGS) entry which is preliminary data.</text>
</comment>
<dbReference type="EC" id="2.3.1.266" evidence="5"/>
<accession>A0A2A5S3U0</accession>
<dbReference type="InterPro" id="IPR006464">
    <property type="entry name" value="AcTrfase_RimI/Ard1"/>
</dbReference>